<dbReference type="InterPro" id="IPR006860">
    <property type="entry name" value="FecR"/>
</dbReference>
<reference evidence="3 4" key="2">
    <citation type="submission" date="2018-06" db="EMBL/GenBank/DDBJ databases">
        <title>Metagenomic assembly of (sub)arctic Cyanobacteria and their associated microbiome from non-axenic cultures.</title>
        <authorList>
            <person name="Baurain D."/>
        </authorList>
    </citation>
    <scope>NUCLEOTIDE SEQUENCE [LARGE SCALE GENOMIC DNA]</scope>
    <source>
        <strain evidence="3">ULC027bin1</strain>
    </source>
</reference>
<accession>A0A2W4Z0H5</accession>
<organism evidence="3 4">
    <name type="scientific">Phormidesmis priestleyi</name>
    <dbReference type="NCBI Taxonomy" id="268141"/>
    <lineage>
        <taxon>Bacteria</taxon>
        <taxon>Bacillati</taxon>
        <taxon>Cyanobacteriota</taxon>
        <taxon>Cyanophyceae</taxon>
        <taxon>Leptolyngbyales</taxon>
        <taxon>Leptolyngbyaceae</taxon>
        <taxon>Phormidesmis</taxon>
    </lineage>
</organism>
<gene>
    <name evidence="3" type="ORF">DCF15_17815</name>
</gene>
<evidence type="ECO:0000313" key="4">
    <source>
        <dbReference type="Proteomes" id="UP000249794"/>
    </source>
</evidence>
<protein>
    <recommendedName>
        <fullName evidence="2">FecR protein domain-containing protein</fullName>
    </recommendedName>
</protein>
<sequence>MVENYSTRIGSTQRLRIAVMSVGFSLASLLSGPYAVSAQEQTLSWARIDFLRNQVQLVPSNAGARRARIADVLGIGDALRTAQSSRAELRFNDGSLARIGERATFRFTPNTRNFQLTDGTVLILIPPARGRSTIQTPNAVTGIQGSALFVRYIPETNRTIVGALTDNPNGPMVISNQDGSEQQALYASQIGVIENDRIVEIFDFDLTSFWQTSGLAAGFDYLQPGSDDLNGVREEIREAIANQGTFDAGEQVIENPPSFRRPDTTSGQPVLPSTGSKPNSSAGGSNSSSSNSSSSGSSSSGSSSSGATSRNSSQTGGSTGTTGTSSTNSGSSGGTSSTHTNNPTGSNSSSGNTSNIQTGDSGASGSTTPTVPSTPVPSSVGSGLSDPLETVTGVIPGISAGSGITSENGLIPNSVINPDSSPIDSTVPTMGSEPSVDSGVDSGVHEGPTVELEPEPPTELEYGGFAEAYLNGAEPNPALNSLEPIPSGGGEVGAGTVLEDDLSNPAPMEPSAPAEPAEPANAGNASELEGVSDLPGDGGSLESTPTAGPPLEAELEPSDTTPIVSGGSAANPVEPANPLEETTGSPAVESGPVEDSQKALTGVSKLFVNFFEGLF</sequence>
<name>A0A2W4Z0H5_9CYAN</name>
<evidence type="ECO:0000256" key="1">
    <source>
        <dbReference type="SAM" id="MobiDB-lite"/>
    </source>
</evidence>
<feature type="compositionally biased region" description="Polar residues" evidence="1">
    <location>
        <begin position="264"/>
        <end position="278"/>
    </location>
</feature>
<feature type="compositionally biased region" description="Low complexity" evidence="1">
    <location>
        <begin position="279"/>
        <end position="383"/>
    </location>
</feature>
<dbReference type="EMBL" id="QBMP01000236">
    <property type="protein sequence ID" value="PZO48528.1"/>
    <property type="molecule type" value="Genomic_DNA"/>
</dbReference>
<feature type="region of interest" description="Disordered" evidence="1">
    <location>
        <begin position="241"/>
        <end position="596"/>
    </location>
</feature>
<reference evidence="4" key="1">
    <citation type="submission" date="2018-04" db="EMBL/GenBank/DDBJ databases">
        <authorList>
            <person name="Cornet L."/>
        </authorList>
    </citation>
    <scope>NUCLEOTIDE SEQUENCE [LARGE SCALE GENOMIC DNA]</scope>
</reference>
<comment type="caution">
    <text evidence="3">The sequence shown here is derived from an EMBL/GenBank/DDBJ whole genome shotgun (WGS) entry which is preliminary data.</text>
</comment>
<feature type="compositionally biased region" description="Low complexity" evidence="1">
    <location>
        <begin position="503"/>
        <end position="527"/>
    </location>
</feature>
<evidence type="ECO:0000259" key="2">
    <source>
        <dbReference type="Pfam" id="PF04773"/>
    </source>
</evidence>
<evidence type="ECO:0000313" key="3">
    <source>
        <dbReference type="EMBL" id="PZO48528.1"/>
    </source>
</evidence>
<dbReference type="Proteomes" id="UP000249794">
    <property type="component" value="Unassembled WGS sequence"/>
</dbReference>
<feature type="domain" description="FecR protein" evidence="2">
    <location>
        <begin position="77"/>
        <end position="154"/>
    </location>
</feature>
<feature type="compositionally biased region" description="Polar residues" evidence="1">
    <location>
        <begin position="414"/>
        <end position="429"/>
    </location>
</feature>
<proteinExistence type="predicted"/>
<dbReference type="AlphaFoldDB" id="A0A2W4Z0H5"/>
<dbReference type="Pfam" id="PF04773">
    <property type="entry name" value="FecR"/>
    <property type="match status" value="1"/>
</dbReference>